<gene>
    <name evidence="2" type="ORF">SCF082_LOCUS36301</name>
</gene>
<evidence type="ECO:0000313" key="3">
    <source>
        <dbReference type="Proteomes" id="UP001642464"/>
    </source>
</evidence>
<feature type="non-terminal residue" evidence="2">
    <location>
        <position position="1"/>
    </location>
</feature>
<evidence type="ECO:0000313" key="2">
    <source>
        <dbReference type="EMBL" id="CAK9074604.1"/>
    </source>
</evidence>
<protein>
    <submittedName>
        <fullName evidence="2">Uncharacterized protein</fullName>
    </submittedName>
</protein>
<feature type="compositionally biased region" description="Polar residues" evidence="1">
    <location>
        <begin position="43"/>
        <end position="56"/>
    </location>
</feature>
<keyword evidence="3" id="KW-1185">Reference proteome</keyword>
<dbReference type="Proteomes" id="UP001642464">
    <property type="component" value="Unassembled WGS sequence"/>
</dbReference>
<reference evidence="2 3" key="1">
    <citation type="submission" date="2024-02" db="EMBL/GenBank/DDBJ databases">
        <authorList>
            <person name="Chen Y."/>
            <person name="Shah S."/>
            <person name="Dougan E. K."/>
            <person name="Thang M."/>
            <person name="Chan C."/>
        </authorList>
    </citation>
    <scope>NUCLEOTIDE SEQUENCE [LARGE SCALE GENOMIC DNA]</scope>
</reference>
<dbReference type="EMBL" id="CAXAMM010035658">
    <property type="protein sequence ID" value="CAK9074604.1"/>
    <property type="molecule type" value="Genomic_DNA"/>
</dbReference>
<proteinExistence type="predicted"/>
<evidence type="ECO:0000256" key="1">
    <source>
        <dbReference type="SAM" id="MobiDB-lite"/>
    </source>
</evidence>
<comment type="caution">
    <text evidence="2">The sequence shown here is derived from an EMBL/GenBank/DDBJ whole genome shotgun (WGS) entry which is preliminary data.</text>
</comment>
<feature type="region of interest" description="Disordered" evidence="1">
    <location>
        <begin position="20"/>
        <end position="79"/>
    </location>
</feature>
<organism evidence="2 3">
    <name type="scientific">Durusdinium trenchii</name>
    <dbReference type="NCBI Taxonomy" id="1381693"/>
    <lineage>
        <taxon>Eukaryota</taxon>
        <taxon>Sar</taxon>
        <taxon>Alveolata</taxon>
        <taxon>Dinophyceae</taxon>
        <taxon>Suessiales</taxon>
        <taxon>Symbiodiniaceae</taxon>
        <taxon>Durusdinium</taxon>
    </lineage>
</organism>
<sequence length="79" mass="8948">DQLALPENSFDNNQLALRDAADTLAEPPDPNMDAMVRRPSMDGRQSSQISLAQSLPSEAPRPQILKPRRDGTNKEWQYW</sequence>
<accession>A0ABP0PI78</accession>
<name>A0ABP0PI78_9DINO</name>